<dbReference type="SUPFAM" id="SSF53756">
    <property type="entry name" value="UDP-Glycosyltransferase/glycogen phosphorylase"/>
    <property type="match status" value="1"/>
</dbReference>
<proteinExistence type="predicted"/>
<keyword evidence="4" id="KW-1185">Reference proteome</keyword>
<dbReference type="PANTHER" id="PTHR12526:SF630">
    <property type="entry name" value="GLYCOSYLTRANSFERASE"/>
    <property type="match status" value="1"/>
</dbReference>
<dbReference type="Gene3D" id="3.40.50.2000">
    <property type="entry name" value="Glycogen Phosphorylase B"/>
    <property type="match status" value="3"/>
</dbReference>
<name>A0A2A2IJ48_9BACI</name>
<dbReference type="OrthoDB" id="570545at2"/>
<evidence type="ECO:0008006" key="5">
    <source>
        <dbReference type="Google" id="ProtNLM"/>
    </source>
</evidence>
<protein>
    <recommendedName>
        <fullName evidence="5">Glycosyl transferase family 1 domain-containing protein</fullName>
    </recommendedName>
</protein>
<reference evidence="3 4" key="1">
    <citation type="submission" date="2017-08" db="EMBL/GenBank/DDBJ databases">
        <title>Virgibacillus indicus sp. nov. and Virgibacillus profoundi sp. nov, two moderately halophilic bacteria isolated from marine sediment by using the Microfluidic Streak Plate.</title>
        <authorList>
            <person name="Xu B."/>
            <person name="Hu B."/>
            <person name="Wang J."/>
            <person name="Zhu Y."/>
            <person name="Huang L."/>
            <person name="Du W."/>
            <person name="Huang Y."/>
        </authorList>
    </citation>
    <scope>NUCLEOTIDE SEQUENCE [LARGE SCALE GENOMIC DNA]</scope>
    <source>
        <strain evidence="3 4">IO3-P3-H5</strain>
    </source>
</reference>
<feature type="domain" description="Glycosyl transferase 1" evidence="2">
    <location>
        <begin position="21"/>
        <end position="204"/>
    </location>
</feature>
<comment type="caution">
    <text evidence="3">The sequence shown here is derived from an EMBL/GenBank/DDBJ whole genome shotgun (WGS) entry which is preliminary data.</text>
</comment>
<dbReference type="PANTHER" id="PTHR12526">
    <property type="entry name" value="GLYCOSYLTRANSFERASE"/>
    <property type="match status" value="1"/>
</dbReference>
<feature type="domain" description="Glycosyl transferase family 1" evidence="1">
    <location>
        <begin position="343"/>
        <end position="502"/>
    </location>
</feature>
<dbReference type="Pfam" id="PF00534">
    <property type="entry name" value="Glycos_transf_1"/>
    <property type="match status" value="1"/>
</dbReference>
<accession>A0A2A2IJ48</accession>
<dbReference type="Proteomes" id="UP000218887">
    <property type="component" value="Unassembled WGS sequence"/>
</dbReference>
<evidence type="ECO:0000313" key="3">
    <source>
        <dbReference type="EMBL" id="PAV31284.1"/>
    </source>
</evidence>
<dbReference type="InterPro" id="IPR015397">
    <property type="entry name" value="Glyco_trans_A_1"/>
</dbReference>
<evidence type="ECO:0000259" key="2">
    <source>
        <dbReference type="Pfam" id="PF09318"/>
    </source>
</evidence>
<gene>
    <name evidence="3" type="ORF">CIL05_01115</name>
</gene>
<dbReference type="Pfam" id="PF09318">
    <property type="entry name" value="Glyco_trans_A_1"/>
    <property type="match status" value="1"/>
</dbReference>
<evidence type="ECO:0000313" key="4">
    <source>
        <dbReference type="Proteomes" id="UP000218887"/>
    </source>
</evidence>
<organism evidence="3 4">
    <name type="scientific">Virgibacillus profundi</name>
    <dbReference type="NCBI Taxonomy" id="2024555"/>
    <lineage>
        <taxon>Bacteria</taxon>
        <taxon>Bacillati</taxon>
        <taxon>Bacillota</taxon>
        <taxon>Bacilli</taxon>
        <taxon>Bacillales</taxon>
        <taxon>Bacillaceae</taxon>
        <taxon>Virgibacillus</taxon>
    </lineage>
</organism>
<dbReference type="EMBL" id="NPOA01000001">
    <property type="protein sequence ID" value="PAV31284.1"/>
    <property type="molecule type" value="Genomic_DNA"/>
</dbReference>
<dbReference type="AlphaFoldDB" id="A0A2A2IJ48"/>
<sequence length="533" mass="61744">MHCRSYLYPGRMMKMKKQKIYFLCNSVDIERGGLTKASLKQASLFAELGYETEIITFNFNAYYPYIKQKLADLGKVHPNVFIRNMYEDIEGQKNSELKTKLKPANLKKLADGGALSKRNGHNAYRVLKNGYYTKYIGLGKGNTLKLIDYFNENRYRTRREEYDPGGNLKRTIYTDLETNKPRQTIYFDKKGRSYLSAWYSKEKDKYDHIHVFNKKGEITEEYTGDIMKLKQAWLKDLIKDDNNPVIISDTRSTDAILTGLKAKHAITIWRLHSHYLGAPYKDDSPIANKVEHGLNHMDKFDGVFLLTNQQKQDMSDNYGNGEKMYVIGHYHESSKSFLEKLKPTEKDKNRAVVISRLSTLKRVDHIIKAFRKVVDQLPNVKLDIYGKGTEEEKLRNLIEQLQLTNNVHMSGYTQNPDKAYENALFTALTSKSEGFSLSVLESMANKTPVISYDIKYGPNDLIEHGKNGYIVKDKNIDALAEKMIHLFENPIEAIKMGKNAEHFIQDHFSKKSYAEKWENYVQHLIEQKSRVQS</sequence>
<dbReference type="InterPro" id="IPR001296">
    <property type="entry name" value="Glyco_trans_1"/>
</dbReference>
<evidence type="ECO:0000259" key="1">
    <source>
        <dbReference type="Pfam" id="PF00534"/>
    </source>
</evidence>
<dbReference type="GO" id="GO:0016757">
    <property type="term" value="F:glycosyltransferase activity"/>
    <property type="evidence" value="ECO:0007669"/>
    <property type="project" value="InterPro"/>
</dbReference>